<comment type="similarity">
    <text evidence="1 7 8">Belongs to the universal ribosomal protein uL22 family.</text>
</comment>
<dbReference type="HAMAP" id="MF_01331_B">
    <property type="entry name" value="Ribosomal_uL22_B"/>
    <property type="match status" value="1"/>
</dbReference>
<dbReference type="GO" id="GO:0006412">
    <property type="term" value="P:translation"/>
    <property type="evidence" value="ECO:0007669"/>
    <property type="project" value="UniProtKB-UniRule"/>
</dbReference>
<evidence type="ECO:0000313" key="12">
    <source>
        <dbReference type="EMBL" id="OGD85475.1"/>
    </source>
</evidence>
<comment type="caution">
    <text evidence="12">The sequence shown here is derived from an EMBL/GenBank/DDBJ whole genome shotgun (WGS) entry which is preliminary data.</text>
</comment>
<feature type="compositionally biased region" description="Basic and acidic residues" evidence="11">
    <location>
        <begin position="130"/>
        <end position="144"/>
    </location>
</feature>
<evidence type="ECO:0000256" key="3">
    <source>
        <dbReference type="ARBA" id="ARBA00022884"/>
    </source>
</evidence>
<dbReference type="InterPro" id="IPR001063">
    <property type="entry name" value="Ribosomal_uL22"/>
</dbReference>
<evidence type="ECO:0000313" key="13">
    <source>
        <dbReference type="Proteomes" id="UP000176317"/>
    </source>
</evidence>
<accession>A0A1F5G0W0</accession>
<name>A0A1F5G0W0_9BACT</name>
<keyword evidence="5 7" id="KW-0687">Ribonucleoprotein</keyword>
<dbReference type="GO" id="GO:0003735">
    <property type="term" value="F:structural constituent of ribosome"/>
    <property type="evidence" value="ECO:0007669"/>
    <property type="project" value="InterPro"/>
</dbReference>
<keyword evidence="3 7" id="KW-0694">RNA-binding</keyword>
<gene>
    <name evidence="7" type="primary">rplV</name>
    <name evidence="12" type="ORF">A2164_01215</name>
</gene>
<evidence type="ECO:0000256" key="1">
    <source>
        <dbReference type="ARBA" id="ARBA00009451"/>
    </source>
</evidence>
<dbReference type="GO" id="GO:0022625">
    <property type="term" value="C:cytosolic large ribosomal subunit"/>
    <property type="evidence" value="ECO:0007669"/>
    <property type="project" value="TreeGrafter"/>
</dbReference>
<dbReference type="PANTHER" id="PTHR13501">
    <property type="entry name" value="CHLOROPLAST 50S RIBOSOMAL PROTEIN L22-RELATED"/>
    <property type="match status" value="1"/>
</dbReference>
<dbReference type="NCBIfam" id="TIGR01044">
    <property type="entry name" value="rplV_bact"/>
    <property type="match status" value="1"/>
</dbReference>
<reference evidence="12 13" key="1">
    <citation type="journal article" date="2016" name="Nat. Commun.">
        <title>Thousands of microbial genomes shed light on interconnected biogeochemical processes in an aquifer system.</title>
        <authorList>
            <person name="Anantharaman K."/>
            <person name="Brown C.T."/>
            <person name="Hug L.A."/>
            <person name="Sharon I."/>
            <person name="Castelle C.J."/>
            <person name="Probst A.J."/>
            <person name="Thomas B.C."/>
            <person name="Singh A."/>
            <person name="Wilkins M.J."/>
            <person name="Karaoz U."/>
            <person name="Brodie E.L."/>
            <person name="Williams K.H."/>
            <person name="Hubbard S.S."/>
            <person name="Banfield J.F."/>
        </authorList>
    </citation>
    <scope>NUCLEOTIDE SEQUENCE [LARGE SCALE GENOMIC DNA]</scope>
</reference>
<proteinExistence type="inferred from homology"/>
<dbReference type="InterPro" id="IPR047867">
    <property type="entry name" value="Ribosomal_uL22_bac/org-type"/>
</dbReference>
<protein>
    <recommendedName>
        <fullName evidence="6 7">Large ribosomal subunit protein uL22</fullName>
    </recommendedName>
</protein>
<evidence type="ECO:0000256" key="6">
    <source>
        <dbReference type="ARBA" id="ARBA00035207"/>
    </source>
</evidence>
<dbReference type="Gene3D" id="3.90.470.10">
    <property type="entry name" value="Ribosomal protein L22/L17"/>
    <property type="match status" value="1"/>
</dbReference>
<keyword evidence="4 7" id="KW-0689">Ribosomal protein</keyword>
<dbReference type="Proteomes" id="UP000176317">
    <property type="component" value="Unassembled WGS sequence"/>
</dbReference>
<dbReference type="SUPFAM" id="SSF54843">
    <property type="entry name" value="Ribosomal protein L22"/>
    <property type="match status" value="1"/>
</dbReference>
<feature type="region of interest" description="Disordered" evidence="11">
    <location>
        <begin position="118"/>
        <end position="151"/>
    </location>
</feature>
<evidence type="ECO:0000256" key="8">
    <source>
        <dbReference type="RuleBase" id="RU004005"/>
    </source>
</evidence>
<dbReference type="EMBL" id="MFAT01000067">
    <property type="protein sequence ID" value="OGD85475.1"/>
    <property type="molecule type" value="Genomic_DNA"/>
</dbReference>
<dbReference type="PANTHER" id="PTHR13501:SF8">
    <property type="entry name" value="LARGE RIBOSOMAL SUBUNIT PROTEIN UL22M"/>
    <property type="match status" value="1"/>
</dbReference>
<dbReference type="Pfam" id="PF00237">
    <property type="entry name" value="Ribosomal_L22"/>
    <property type="match status" value="1"/>
</dbReference>
<comment type="function">
    <text evidence="7 10">This protein binds specifically to 23S rRNA; its binding is stimulated by other ribosomal proteins, e.g., L4, L17, and L20. It is important during the early stages of 50S assembly. It makes multiple contacts with different domains of the 23S rRNA in the assembled 50S subunit and ribosome.</text>
</comment>
<dbReference type="GO" id="GO:0019843">
    <property type="term" value="F:rRNA binding"/>
    <property type="evidence" value="ECO:0007669"/>
    <property type="project" value="UniProtKB-UniRule"/>
</dbReference>
<dbReference type="CDD" id="cd00336">
    <property type="entry name" value="Ribosomal_L22"/>
    <property type="match status" value="1"/>
</dbReference>
<dbReference type="InterPro" id="IPR036394">
    <property type="entry name" value="Ribosomal_uL22_sf"/>
</dbReference>
<evidence type="ECO:0000256" key="7">
    <source>
        <dbReference type="HAMAP-Rule" id="MF_01331"/>
    </source>
</evidence>
<dbReference type="InterPro" id="IPR005727">
    <property type="entry name" value="Ribosomal_uL22_bac/chlpt-type"/>
</dbReference>
<organism evidence="12 13">
    <name type="scientific">Candidatus Curtissbacteria bacterium RBG_13_35_7</name>
    <dbReference type="NCBI Taxonomy" id="1797705"/>
    <lineage>
        <taxon>Bacteria</taxon>
        <taxon>Candidatus Curtissiibacteriota</taxon>
    </lineage>
</organism>
<sequence length="151" mass="17083">MEVSATAKYIKMSPFKIRLVANQVKKMPPQEAIKMLAFIKKSASPILKKVIASAIANAKNNHNLTEESLKFKEIQIGSGQMLKRYRRISRGRIHHILKRTSNIKVVLEAHEKPIKEAKPDVSEVSKVPKVSKDKKIEKEKDIERSVNGSKS</sequence>
<evidence type="ECO:0000256" key="2">
    <source>
        <dbReference type="ARBA" id="ARBA00022730"/>
    </source>
</evidence>
<evidence type="ECO:0000256" key="4">
    <source>
        <dbReference type="ARBA" id="ARBA00022980"/>
    </source>
</evidence>
<evidence type="ECO:0000256" key="5">
    <source>
        <dbReference type="ARBA" id="ARBA00023274"/>
    </source>
</evidence>
<dbReference type="AlphaFoldDB" id="A0A1F5G0W0"/>
<evidence type="ECO:0000256" key="11">
    <source>
        <dbReference type="SAM" id="MobiDB-lite"/>
    </source>
</evidence>
<keyword evidence="2 7" id="KW-0699">rRNA-binding</keyword>
<comment type="subunit">
    <text evidence="7 9">Part of the 50S ribosomal subunit.</text>
</comment>
<evidence type="ECO:0000256" key="9">
    <source>
        <dbReference type="RuleBase" id="RU004006"/>
    </source>
</evidence>
<evidence type="ECO:0000256" key="10">
    <source>
        <dbReference type="RuleBase" id="RU004008"/>
    </source>
</evidence>
<comment type="function">
    <text evidence="7">The globular domain of the protein is located near the polypeptide exit tunnel on the outside of the subunit, while an extended beta-hairpin is found that lines the wall of the exit tunnel in the center of the 70S ribosome.</text>
</comment>